<reference evidence="1" key="2">
    <citation type="submission" date="2022-06" db="UniProtKB">
        <authorList>
            <consortium name="EnsemblMetazoa"/>
        </authorList>
    </citation>
    <scope>IDENTIFICATION</scope>
    <source>
        <strain evidence="1">PS312</strain>
    </source>
</reference>
<dbReference type="Proteomes" id="UP000005239">
    <property type="component" value="Unassembled WGS sequence"/>
</dbReference>
<accession>A0A8R1YSQ6</accession>
<gene>
    <name evidence="1" type="primary">WBGene00273688</name>
</gene>
<dbReference type="EnsemblMetazoa" id="PPA35319.1">
    <property type="protein sequence ID" value="PPA35319.1"/>
    <property type="gene ID" value="WBGene00273688"/>
</dbReference>
<dbReference type="AlphaFoldDB" id="A0A2A6B8C3"/>
<accession>A0A2A6B8C3</accession>
<proteinExistence type="predicted"/>
<name>A0A2A6B8C3_PRIPA</name>
<evidence type="ECO:0000313" key="2">
    <source>
        <dbReference type="Proteomes" id="UP000005239"/>
    </source>
</evidence>
<protein>
    <submittedName>
        <fullName evidence="1">Uncharacterized protein</fullName>
    </submittedName>
</protein>
<evidence type="ECO:0000313" key="1">
    <source>
        <dbReference type="EnsemblMetazoa" id="PPA35319.1"/>
    </source>
</evidence>
<sequence>MVPNADGRTPDECTVERSGMATFPRFSPTSSLIWRNWPHLHKKTVHNFGCLIPVDTICAFFHQAVAERVEIKGTSLKQHEGKLYQILKTAKFRKLDIEISNEESCKTFLAVAQWLSARNAIRKNHKGFIADDVLLGVITDDVLLGVIGTSTGSINLYCPQPLPRELGRLS</sequence>
<reference evidence="2" key="1">
    <citation type="journal article" date="2008" name="Nat. Genet.">
        <title>The Pristionchus pacificus genome provides a unique perspective on nematode lifestyle and parasitism.</title>
        <authorList>
            <person name="Dieterich C."/>
            <person name="Clifton S.W."/>
            <person name="Schuster L.N."/>
            <person name="Chinwalla A."/>
            <person name="Delehaunty K."/>
            <person name="Dinkelacker I."/>
            <person name="Fulton L."/>
            <person name="Fulton R."/>
            <person name="Godfrey J."/>
            <person name="Minx P."/>
            <person name="Mitreva M."/>
            <person name="Roeseler W."/>
            <person name="Tian H."/>
            <person name="Witte H."/>
            <person name="Yang S.P."/>
            <person name="Wilson R.K."/>
            <person name="Sommer R.J."/>
        </authorList>
    </citation>
    <scope>NUCLEOTIDE SEQUENCE [LARGE SCALE GENOMIC DNA]</scope>
    <source>
        <strain evidence="2">PS312</strain>
    </source>
</reference>
<keyword evidence="2" id="KW-1185">Reference proteome</keyword>
<organism evidence="1 2">
    <name type="scientific">Pristionchus pacificus</name>
    <name type="common">Parasitic nematode worm</name>
    <dbReference type="NCBI Taxonomy" id="54126"/>
    <lineage>
        <taxon>Eukaryota</taxon>
        <taxon>Metazoa</taxon>
        <taxon>Ecdysozoa</taxon>
        <taxon>Nematoda</taxon>
        <taxon>Chromadorea</taxon>
        <taxon>Rhabditida</taxon>
        <taxon>Rhabditina</taxon>
        <taxon>Diplogasteromorpha</taxon>
        <taxon>Diplogasteroidea</taxon>
        <taxon>Neodiplogasteridae</taxon>
        <taxon>Pristionchus</taxon>
    </lineage>
</organism>